<evidence type="ECO:0000256" key="8">
    <source>
        <dbReference type="PROSITE-ProRule" id="PRU01091"/>
    </source>
</evidence>
<evidence type="ECO:0000256" key="1">
    <source>
        <dbReference type="ARBA" id="ARBA00004496"/>
    </source>
</evidence>
<keyword evidence="5 8" id="KW-0238">DNA-binding</keyword>
<dbReference type="SMART" id="SM00862">
    <property type="entry name" value="Trans_reg_C"/>
    <property type="match status" value="1"/>
</dbReference>
<dbReference type="GO" id="GO:0032993">
    <property type="term" value="C:protein-DNA complex"/>
    <property type="evidence" value="ECO:0007669"/>
    <property type="project" value="TreeGrafter"/>
</dbReference>
<proteinExistence type="predicted"/>
<evidence type="ECO:0000256" key="7">
    <source>
        <dbReference type="PROSITE-ProRule" id="PRU00169"/>
    </source>
</evidence>
<name>A0A4Z0GWN1_9BACI</name>
<evidence type="ECO:0000313" key="12">
    <source>
        <dbReference type="Proteomes" id="UP000297982"/>
    </source>
</evidence>
<dbReference type="STRING" id="192814.GCA_900166575_00114"/>
<feature type="domain" description="OmpR/PhoB-type" evidence="10">
    <location>
        <begin position="129"/>
        <end position="229"/>
    </location>
</feature>
<dbReference type="CDD" id="cd00383">
    <property type="entry name" value="trans_reg_C"/>
    <property type="match status" value="1"/>
</dbReference>
<evidence type="ECO:0000313" key="11">
    <source>
        <dbReference type="EMBL" id="TGB01405.1"/>
    </source>
</evidence>
<dbReference type="Pfam" id="PF00486">
    <property type="entry name" value="Trans_reg_C"/>
    <property type="match status" value="1"/>
</dbReference>
<dbReference type="Gene3D" id="3.40.50.2300">
    <property type="match status" value="1"/>
</dbReference>
<gene>
    <name evidence="11" type="ORF">E4663_16490</name>
</gene>
<dbReference type="FunFam" id="1.10.10.10:FF:000018">
    <property type="entry name" value="DNA-binding response regulator ResD"/>
    <property type="match status" value="1"/>
</dbReference>
<evidence type="ECO:0000256" key="6">
    <source>
        <dbReference type="ARBA" id="ARBA00023163"/>
    </source>
</evidence>
<evidence type="ECO:0000259" key="10">
    <source>
        <dbReference type="PROSITE" id="PS51755"/>
    </source>
</evidence>
<dbReference type="CDD" id="cd17574">
    <property type="entry name" value="REC_OmpR"/>
    <property type="match status" value="1"/>
</dbReference>
<keyword evidence="2 7" id="KW-0597">Phosphoprotein</keyword>
<dbReference type="PROSITE" id="PS51755">
    <property type="entry name" value="OMPR_PHOB"/>
    <property type="match status" value="1"/>
</dbReference>
<feature type="DNA-binding region" description="OmpR/PhoB-type" evidence="8">
    <location>
        <begin position="129"/>
        <end position="229"/>
    </location>
</feature>
<dbReference type="InterPro" id="IPR001867">
    <property type="entry name" value="OmpR/PhoB-type_DNA-bd"/>
</dbReference>
<dbReference type="SUPFAM" id="SSF52172">
    <property type="entry name" value="CheY-like"/>
    <property type="match status" value="1"/>
</dbReference>
<keyword evidence="3" id="KW-0902">Two-component regulatory system</keyword>
<evidence type="ECO:0000256" key="3">
    <source>
        <dbReference type="ARBA" id="ARBA00023012"/>
    </source>
</evidence>
<evidence type="ECO:0000259" key="9">
    <source>
        <dbReference type="PROSITE" id="PS50110"/>
    </source>
</evidence>
<feature type="domain" description="Response regulatory" evidence="9">
    <location>
        <begin position="3"/>
        <end position="116"/>
    </location>
</feature>
<dbReference type="InterPro" id="IPR039420">
    <property type="entry name" value="WalR-like"/>
</dbReference>
<dbReference type="PROSITE" id="PS50110">
    <property type="entry name" value="RESPONSE_REGULATORY"/>
    <property type="match status" value="1"/>
</dbReference>
<dbReference type="GO" id="GO:0000156">
    <property type="term" value="F:phosphorelay response regulator activity"/>
    <property type="evidence" value="ECO:0007669"/>
    <property type="project" value="TreeGrafter"/>
</dbReference>
<dbReference type="PANTHER" id="PTHR48111:SF2">
    <property type="entry name" value="RESPONSE REGULATOR SAER"/>
    <property type="match status" value="1"/>
</dbReference>
<dbReference type="RefSeq" id="WP_135328439.1">
    <property type="nucleotide sequence ID" value="NZ_SRJC01000006.1"/>
</dbReference>
<feature type="modified residue" description="4-aspartylphosphate" evidence="7">
    <location>
        <position position="52"/>
    </location>
</feature>
<sequence>MVSILLVEDDKEIARIVQDHLRRQEMHVTWASTGKEGWEDFQSTSFDLILVDLMMPEMDGFQLCKNIRLKSEVPILIISAKQEDDSKIKGLGLGADDYVTKPFSLEELTARVQAHLRRYHRYQGIEQPTKLFSFTEGLVVDVEHRTVSVDEKEVMLTSKEFALLQLFITHPLRTFSKAELYEHVWGETNLEGNNTVNVHIKSLRNKLGEQLKQPKWIETVWGTGYRFIGGNG</sequence>
<organism evidence="11 12">
    <name type="scientific">Halobacillus salinus</name>
    <dbReference type="NCBI Taxonomy" id="192814"/>
    <lineage>
        <taxon>Bacteria</taxon>
        <taxon>Bacillati</taxon>
        <taxon>Bacillota</taxon>
        <taxon>Bacilli</taxon>
        <taxon>Bacillales</taxon>
        <taxon>Bacillaceae</taxon>
        <taxon>Halobacillus</taxon>
    </lineage>
</organism>
<keyword evidence="12" id="KW-1185">Reference proteome</keyword>
<dbReference type="Pfam" id="PF00072">
    <property type="entry name" value="Response_reg"/>
    <property type="match status" value="1"/>
</dbReference>
<dbReference type="FunFam" id="3.40.50.2300:FF:000001">
    <property type="entry name" value="DNA-binding response regulator PhoB"/>
    <property type="match status" value="1"/>
</dbReference>
<comment type="subcellular location">
    <subcellularLocation>
        <location evidence="1">Cytoplasm</location>
    </subcellularLocation>
</comment>
<dbReference type="EMBL" id="SRJC01000006">
    <property type="protein sequence ID" value="TGB01405.1"/>
    <property type="molecule type" value="Genomic_DNA"/>
</dbReference>
<evidence type="ECO:0000256" key="2">
    <source>
        <dbReference type="ARBA" id="ARBA00022553"/>
    </source>
</evidence>
<dbReference type="GO" id="GO:0005829">
    <property type="term" value="C:cytosol"/>
    <property type="evidence" value="ECO:0007669"/>
    <property type="project" value="TreeGrafter"/>
</dbReference>
<dbReference type="InterPro" id="IPR011006">
    <property type="entry name" value="CheY-like_superfamily"/>
</dbReference>
<dbReference type="PANTHER" id="PTHR48111">
    <property type="entry name" value="REGULATOR OF RPOS"/>
    <property type="match status" value="1"/>
</dbReference>
<dbReference type="InterPro" id="IPR001789">
    <property type="entry name" value="Sig_transdc_resp-reg_receiver"/>
</dbReference>
<keyword evidence="6" id="KW-0804">Transcription</keyword>
<protein>
    <submittedName>
        <fullName evidence="11">Response regulator transcription factor</fullName>
    </submittedName>
</protein>
<evidence type="ECO:0000256" key="4">
    <source>
        <dbReference type="ARBA" id="ARBA00023015"/>
    </source>
</evidence>
<dbReference type="Gene3D" id="6.10.250.690">
    <property type="match status" value="1"/>
</dbReference>
<dbReference type="SMART" id="SM00448">
    <property type="entry name" value="REC"/>
    <property type="match status" value="1"/>
</dbReference>
<reference evidence="11 12" key="1">
    <citation type="journal article" date="2003" name="Int. J. Syst. Evol. Microbiol.">
        <title>Halobacillus salinus sp. nov., isolated from a salt lake on the coast of the East Sea in Korea.</title>
        <authorList>
            <person name="Yoon J.H."/>
            <person name="Kang K.H."/>
            <person name="Park Y.H."/>
        </authorList>
    </citation>
    <scope>NUCLEOTIDE SEQUENCE [LARGE SCALE GENOMIC DNA]</scope>
    <source>
        <strain evidence="11 12">HSL-3</strain>
    </source>
</reference>
<comment type="caution">
    <text evidence="11">The sequence shown here is derived from an EMBL/GenBank/DDBJ whole genome shotgun (WGS) entry which is preliminary data.</text>
</comment>
<evidence type="ECO:0000256" key="5">
    <source>
        <dbReference type="ARBA" id="ARBA00023125"/>
    </source>
</evidence>
<keyword evidence="4" id="KW-0805">Transcription regulation</keyword>
<dbReference type="InterPro" id="IPR036388">
    <property type="entry name" value="WH-like_DNA-bd_sf"/>
</dbReference>
<dbReference type="Proteomes" id="UP000297982">
    <property type="component" value="Unassembled WGS sequence"/>
</dbReference>
<dbReference type="AlphaFoldDB" id="A0A4Z0GWN1"/>
<accession>A0A4Z0GWN1</accession>
<dbReference type="GO" id="GO:0000976">
    <property type="term" value="F:transcription cis-regulatory region binding"/>
    <property type="evidence" value="ECO:0007669"/>
    <property type="project" value="TreeGrafter"/>
</dbReference>
<dbReference type="GO" id="GO:0006355">
    <property type="term" value="P:regulation of DNA-templated transcription"/>
    <property type="evidence" value="ECO:0007669"/>
    <property type="project" value="InterPro"/>
</dbReference>
<dbReference type="Gene3D" id="1.10.10.10">
    <property type="entry name" value="Winged helix-like DNA-binding domain superfamily/Winged helix DNA-binding domain"/>
    <property type="match status" value="1"/>
</dbReference>